<dbReference type="PANTHER" id="PTHR32322">
    <property type="entry name" value="INNER MEMBRANE TRANSPORTER"/>
    <property type="match status" value="1"/>
</dbReference>
<dbReference type="InterPro" id="IPR000620">
    <property type="entry name" value="EamA_dom"/>
</dbReference>
<protein>
    <submittedName>
        <fullName evidence="8">Putative blue pigment (Indigoidine) exporter</fullName>
    </submittedName>
</protein>
<evidence type="ECO:0000256" key="5">
    <source>
        <dbReference type="ARBA" id="ARBA00023136"/>
    </source>
</evidence>
<gene>
    <name evidence="8" type="ORF">C8N24_5072</name>
</gene>
<dbReference type="Proteomes" id="UP000278962">
    <property type="component" value="Unassembled WGS sequence"/>
</dbReference>
<comment type="caution">
    <text evidence="8">The sequence shown here is derived from an EMBL/GenBank/DDBJ whole genome shotgun (WGS) entry which is preliminary data.</text>
</comment>
<feature type="transmembrane region" description="Helical" evidence="6">
    <location>
        <begin position="185"/>
        <end position="207"/>
    </location>
</feature>
<sequence length="278" mass="27869">MAREGFTPASLIAVEILLTVLVAWVYAAARGQLRQALRVIAARPAPSLVLAATLTAVPLTLVALAITDVSTGMAAILVAPAPIFGLAFGVLAGERLPWSAVVGALVGFAGVVVATGGGSAGSLVAVLALLGASACYALGARSIRIWFADVRPEAVALAASLPALPVGVVLAFADLPDAVPSAGPIASLAVLGTLNIGLGLVLWCALVRSAGAETALLVTYANPPVAMLLAALVAGEALTLRELLGLVVVFAGIAMTTQALRLPALRSRLTWTTSTSES</sequence>
<dbReference type="GO" id="GO:0016020">
    <property type="term" value="C:membrane"/>
    <property type="evidence" value="ECO:0007669"/>
    <property type="project" value="UniProtKB-SubCell"/>
</dbReference>
<evidence type="ECO:0000256" key="2">
    <source>
        <dbReference type="ARBA" id="ARBA00007362"/>
    </source>
</evidence>
<feature type="transmembrane region" description="Helical" evidence="6">
    <location>
        <begin position="48"/>
        <end position="66"/>
    </location>
</feature>
<feature type="transmembrane region" description="Helical" evidence="6">
    <location>
        <begin position="123"/>
        <end position="143"/>
    </location>
</feature>
<keyword evidence="3 6" id="KW-0812">Transmembrane</keyword>
<name>A0A660L2E5_9ACTN</name>
<feature type="transmembrane region" description="Helical" evidence="6">
    <location>
        <begin position="72"/>
        <end position="91"/>
    </location>
</feature>
<evidence type="ECO:0000259" key="7">
    <source>
        <dbReference type="Pfam" id="PF00892"/>
    </source>
</evidence>
<feature type="transmembrane region" description="Helical" evidence="6">
    <location>
        <begin position="155"/>
        <end position="173"/>
    </location>
</feature>
<evidence type="ECO:0000256" key="1">
    <source>
        <dbReference type="ARBA" id="ARBA00004141"/>
    </source>
</evidence>
<keyword evidence="9" id="KW-1185">Reference proteome</keyword>
<dbReference type="SUPFAM" id="SSF103481">
    <property type="entry name" value="Multidrug resistance efflux transporter EmrE"/>
    <property type="match status" value="2"/>
</dbReference>
<dbReference type="InterPro" id="IPR050638">
    <property type="entry name" value="AA-Vitamin_Transporters"/>
</dbReference>
<evidence type="ECO:0000313" key="8">
    <source>
        <dbReference type="EMBL" id="RKQ87052.1"/>
    </source>
</evidence>
<dbReference type="Pfam" id="PF00892">
    <property type="entry name" value="EamA"/>
    <property type="match status" value="2"/>
</dbReference>
<dbReference type="PANTHER" id="PTHR32322:SF9">
    <property type="entry name" value="AMINO-ACID METABOLITE EFFLUX PUMP-RELATED"/>
    <property type="match status" value="1"/>
</dbReference>
<feature type="transmembrane region" description="Helical" evidence="6">
    <location>
        <begin position="6"/>
        <end position="27"/>
    </location>
</feature>
<comment type="similarity">
    <text evidence="2">Belongs to the EamA transporter family.</text>
</comment>
<feature type="transmembrane region" description="Helical" evidence="6">
    <location>
        <begin position="214"/>
        <end position="234"/>
    </location>
</feature>
<feature type="domain" description="EamA" evidence="7">
    <location>
        <begin position="125"/>
        <end position="257"/>
    </location>
</feature>
<feature type="domain" description="EamA" evidence="7">
    <location>
        <begin position="4"/>
        <end position="114"/>
    </location>
</feature>
<accession>A0A660L2E5</accession>
<dbReference type="EMBL" id="RBIL01000002">
    <property type="protein sequence ID" value="RKQ87052.1"/>
    <property type="molecule type" value="Genomic_DNA"/>
</dbReference>
<dbReference type="AlphaFoldDB" id="A0A660L2E5"/>
<dbReference type="InterPro" id="IPR037185">
    <property type="entry name" value="EmrE-like"/>
</dbReference>
<comment type="subcellular location">
    <subcellularLocation>
        <location evidence="1">Membrane</location>
        <topology evidence="1">Multi-pass membrane protein</topology>
    </subcellularLocation>
</comment>
<organism evidence="8 9">
    <name type="scientific">Solirubrobacter pauli</name>
    <dbReference type="NCBI Taxonomy" id="166793"/>
    <lineage>
        <taxon>Bacteria</taxon>
        <taxon>Bacillati</taxon>
        <taxon>Actinomycetota</taxon>
        <taxon>Thermoleophilia</taxon>
        <taxon>Solirubrobacterales</taxon>
        <taxon>Solirubrobacteraceae</taxon>
        <taxon>Solirubrobacter</taxon>
    </lineage>
</organism>
<feature type="transmembrane region" description="Helical" evidence="6">
    <location>
        <begin position="240"/>
        <end position="260"/>
    </location>
</feature>
<keyword evidence="5 6" id="KW-0472">Membrane</keyword>
<feature type="transmembrane region" description="Helical" evidence="6">
    <location>
        <begin position="98"/>
        <end position="117"/>
    </location>
</feature>
<reference evidence="8 9" key="1">
    <citation type="submission" date="2018-10" db="EMBL/GenBank/DDBJ databases">
        <title>Genomic Encyclopedia of Archaeal and Bacterial Type Strains, Phase II (KMG-II): from individual species to whole genera.</title>
        <authorList>
            <person name="Goeker M."/>
        </authorList>
    </citation>
    <scope>NUCLEOTIDE SEQUENCE [LARGE SCALE GENOMIC DNA]</scope>
    <source>
        <strain evidence="8 9">DSM 14954</strain>
    </source>
</reference>
<evidence type="ECO:0000313" key="9">
    <source>
        <dbReference type="Proteomes" id="UP000278962"/>
    </source>
</evidence>
<evidence type="ECO:0000256" key="6">
    <source>
        <dbReference type="SAM" id="Phobius"/>
    </source>
</evidence>
<keyword evidence="4 6" id="KW-1133">Transmembrane helix</keyword>
<evidence type="ECO:0000256" key="4">
    <source>
        <dbReference type="ARBA" id="ARBA00022989"/>
    </source>
</evidence>
<evidence type="ECO:0000256" key="3">
    <source>
        <dbReference type="ARBA" id="ARBA00022692"/>
    </source>
</evidence>
<proteinExistence type="inferred from homology"/>